<dbReference type="Proteomes" id="UP000637980">
    <property type="component" value="Unassembled WGS sequence"/>
</dbReference>
<dbReference type="InterPro" id="IPR009061">
    <property type="entry name" value="DNA-bd_dom_put_sf"/>
</dbReference>
<dbReference type="EMBL" id="BMXE01000004">
    <property type="protein sequence ID" value="GHB34804.1"/>
    <property type="molecule type" value="Genomic_DNA"/>
</dbReference>
<dbReference type="SUPFAM" id="SSF46955">
    <property type="entry name" value="Putative DNA-binding domain"/>
    <property type="match status" value="1"/>
</dbReference>
<accession>A0ABQ3EHI0</accession>
<keyword evidence="3" id="KW-1185">Reference proteome</keyword>
<proteinExistence type="predicted"/>
<dbReference type="PROSITE" id="PS50937">
    <property type="entry name" value="HTH_MERR_2"/>
    <property type="match status" value="1"/>
</dbReference>
<reference evidence="3" key="1">
    <citation type="journal article" date="2019" name="Int. J. Syst. Evol. Microbiol.">
        <title>The Global Catalogue of Microorganisms (GCM) 10K type strain sequencing project: providing services to taxonomists for standard genome sequencing and annotation.</title>
        <authorList>
            <consortium name="The Broad Institute Genomics Platform"/>
            <consortium name="The Broad Institute Genome Sequencing Center for Infectious Disease"/>
            <person name="Wu L."/>
            <person name="Ma J."/>
        </authorList>
    </citation>
    <scope>NUCLEOTIDE SEQUENCE [LARGE SCALE GENOMIC DNA]</scope>
    <source>
        <strain evidence="3">KCTC 12861</strain>
    </source>
</reference>
<name>A0ABQ3EHI0_9HYPH</name>
<organism evidence="2 3">
    <name type="scientific">Pseudovibrio japonicus</name>
    <dbReference type="NCBI Taxonomy" id="366534"/>
    <lineage>
        <taxon>Bacteria</taxon>
        <taxon>Pseudomonadati</taxon>
        <taxon>Pseudomonadota</taxon>
        <taxon>Alphaproteobacteria</taxon>
        <taxon>Hyphomicrobiales</taxon>
        <taxon>Stappiaceae</taxon>
        <taxon>Pseudovibrio</taxon>
    </lineage>
</organism>
<feature type="domain" description="HTH merR-type" evidence="1">
    <location>
        <begin position="1"/>
        <end position="46"/>
    </location>
</feature>
<evidence type="ECO:0000313" key="2">
    <source>
        <dbReference type="EMBL" id="GHB34804.1"/>
    </source>
</evidence>
<comment type="caution">
    <text evidence="2">The sequence shown here is derived from an EMBL/GenBank/DDBJ whole genome shotgun (WGS) entry which is preliminary data.</text>
</comment>
<protein>
    <recommendedName>
        <fullName evidence="1">HTH merR-type domain-containing protein</fullName>
    </recommendedName>
</protein>
<dbReference type="InterPro" id="IPR000551">
    <property type="entry name" value="MerR-type_HTH_dom"/>
</dbReference>
<sequence length="57" mass="6670">MLLCRAYRDSGGQRLFEDADLRWLMRLCRLKETGMGIHEALRFAELCARGDVIRAER</sequence>
<evidence type="ECO:0000313" key="3">
    <source>
        <dbReference type="Proteomes" id="UP000637980"/>
    </source>
</evidence>
<evidence type="ECO:0000259" key="1">
    <source>
        <dbReference type="PROSITE" id="PS50937"/>
    </source>
</evidence>
<dbReference type="Gene3D" id="1.10.1660.10">
    <property type="match status" value="1"/>
</dbReference>
<gene>
    <name evidence="2" type="ORF">GCM10007094_25280</name>
</gene>